<protein>
    <submittedName>
        <fullName evidence="7">Cobalt transporter CbiQ</fullName>
    </submittedName>
</protein>
<keyword evidence="4 6" id="KW-1133">Transmembrane helix</keyword>
<proteinExistence type="predicted"/>
<sequence>MPNSLLIGRFVERDSVLHRLDPRTKLLGMLIMMAVFLTVKSWDGYTAATAFVLLTAALSRIPIGLFLRGLLPVLPILSFALLYHIMFGRGETVLWSYSWLHIHAEGVVEGIRIVWRILLLILLASVLTGTTRPLSLAQGLETLLKPLSKLGVPIEQFSLMIVIAIRFIPTILDELNRILLAQKARGHDLSTMPPAKRLFAFVPILVPLLVTTVQRAEQLTLAIDARGYGDGRGRTTYRPLAFGRIDYLALGTVALLAAALYGFA</sequence>
<name>A0ABQ2L448_9BACL</name>
<evidence type="ECO:0000313" key="8">
    <source>
        <dbReference type="Proteomes" id="UP000606653"/>
    </source>
</evidence>
<evidence type="ECO:0000256" key="4">
    <source>
        <dbReference type="ARBA" id="ARBA00022989"/>
    </source>
</evidence>
<evidence type="ECO:0000256" key="2">
    <source>
        <dbReference type="ARBA" id="ARBA00022475"/>
    </source>
</evidence>
<comment type="subcellular location">
    <subcellularLocation>
        <location evidence="1">Membrane</location>
        <topology evidence="1">Multi-pass membrane protein</topology>
    </subcellularLocation>
</comment>
<feature type="transmembrane region" description="Helical" evidence="6">
    <location>
        <begin position="65"/>
        <end position="86"/>
    </location>
</feature>
<evidence type="ECO:0000256" key="5">
    <source>
        <dbReference type="ARBA" id="ARBA00023136"/>
    </source>
</evidence>
<dbReference type="Pfam" id="PF02361">
    <property type="entry name" value="CbiQ"/>
    <property type="match status" value="1"/>
</dbReference>
<accession>A0ABQ2L448</accession>
<gene>
    <name evidence="7" type="ORF">GCM10010969_24770</name>
</gene>
<feature type="transmembrane region" description="Helical" evidence="6">
    <location>
        <begin position="113"/>
        <end position="131"/>
    </location>
</feature>
<dbReference type="PANTHER" id="PTHR34857:SF2">
    <property type="entry name" value="SLL0384 PROTEIN"/>
    <property type="match status" value="1"/>
</dbReference>
<evidence type="ECO:0000256" key="1">
    <source>
        <dbReference type="ARBA" id="ARBA00004141"/>
    </source>
</evidence>
<evidence type="ECO:0000313" key="7">
    <source>
        <dbReference type="EMBL" id="GGO01943.1"/>
    </source>
</evidence>
<keyword evidence="2" id="KW-1003">Cell membrane</keyword>
<feature type="transmembrane region" description="Helical" evidence="6">
    <location>
        <begin position="26"/>
        <end position="53"/>
    </location>
</feature>
<evidence type="ECO:0000256" key="6">
    <source>
        <dbReference type="SAM" id="Phobius"/>
    </source>
</evidence>
<dbReference type="Proteomes" id="UP000606653">
    <property type="component" value="Unassembled WGS sequence"/>
</dbReference>
<keyword evidence="5 6" id="KW-0472">Membrane</keyword>
<dbReference type="RefSeq" id="WP_018976290.1">
    <property type="nucleotide sequence ID" value="NZ_BMLN01000006.1"/>
</dbReference>
<evidence type="ECO:0000256" key="3">
    <source>
        <dbReference type="ARBA" id="ARBA00022692"/>
    </source>
</evidence>
<dbReference type="CDD" id="cd16914">
    <property type="entry name" value="EcfT"/>
    <property type="match status" value="1"/>
</dbReference>
<dbReference type="InterPro" id="IPR003339">
    <property type="entry name" value="ABC/ECF_trnsptr_transmembrane"/>
</dbReference>
<keyword evidence="3 6" id="KW-0812">Transmembrane</keyword>
<dbReference type="InterPro" id="IPR051611">
    <property type="entry name" value="ECF_transporter_component"/>
</dbReference>
<dbReference type="PANTHER" id="PTHR34857">
    <property type="entry name" value="SLL0384 PROTEIN"/>
    <property type="match status" value="1"/>
</dbReference>
<dbReference type="EMBL" id="BMLN01000006">
    <property type="protein sequence ID" value="GGO01943.1"/>
    <property type="molecule type" value="Genomic_DNA"/>
</dbReference>
<feature type="transmembrane region" description="Helical" evidence="6">
    <location>
        <begin position="245"/>
        <end position="263"/>
    </location>
</feature>
<organism evidence="7 8">
    <name type="scientific">Saccharibacillus kuerlensis</name>
    <dbReference type="NCBI Taxonomy" id="459527"/>
    <lineage>
        <taxon>Bacteria</taxon>
        <taxon>Bacillati</taxon>
        <taxon>Bacillota</taxon>
        <taxon>Bacilli</taxon>
        <taxon>Bacillales</taxon>
        <taxon>Paenibacillaceae</taxon>
        <taxon>Saccharibacillus</taxon>
    </lineage>
</organism>
<reference evidence="8" key="1">
    <citation type="journal article" date="2019" name="Int. J. Syst. Evol. Microbiol.">
        <title>The Global Catalogue of Microorganisms (GCM) 10K type strain sequencing project: providing services to taxonomists for standard genome sequencing and annotation.</title>
        <authorList>
            <consortium name="The Broad Institute Genomics Platform"/>
            <consortium name="The Broad Institute Genome Sequencing Center for Infectious Disease"/>
            <person name="Wu L."/>
            <person name="Ma J."/>
        </authorList>
    </citation>
    <scope>NUCLEOTIDE SEQUENCE [LARGE SCALE GENOMIC DNA]</scope>
    <source>
        <strain evidence="8">CGMCC 1.6964</strain>
    </source>
</reference>
<keyword evidence="8" id="KW-1185">Reference proteome</keyword>
<comment type="caution">
    <text evidence="7">The sequence shown here is derived from an EMBL/GenBank/DDBJ whole genome shotgun (WGS) entry which is preliminary data.</text>
</comment>